<dbReference type="InterPro" id="IPR027266">
    <property type="entry name" value="TrmE/GcvT-like"/>
</dbReference>
<dbReference type="InterPro" id="IPR004520">
    <property type="entry name" value="GTPase_MnmE"/>
</dbReference>
<evidence type="ECO:0000256" key="7">
    <source>
        <dbReference type="ARBA" id="ARBA00022842"/>
    </source>
</evidence>
<dbReference type="Proteomes" id="UP000095255">
    <property type="component" value="Unassembled WGS sequence"/>
</dbReference>
<dbReference type="EMBL" id="MJAT01000003">
    <property type="protein sequence ID" value="OEH86481.1"/>
    <property type="molecule type" value="Genomic_DNA"/>
</dbReference>
<evidence type="ECO:0000256" key="5">
    <source>
        <dbReference type="ARBA" id="ARBA00022741"/>
    </source>
</evidence>
<keyword evidence="7 10" id="KW-0460">Magnesium</keyword>
<feature type="binding site" evidence="10">
    <location>
        <begin position="273"/>
        <end position="276"/>
    </location>
    <ligand>
        <name>GTP</name>
        <dbReference type="ChEBI" id="CHEBI:37565"/>
    </ligand>
</feature>
<feature type="binding site" evidence="10">
    <location>
        <position position="253"/>
    </location>
    <ligand>
        <name>K(+)</name>
        <dbReference type="ChEBI" id="CHEBI:29103"/>
    </ligand>
</feature>
<feature type="binding site" evidence="10">
    <location>
        <position position="229"/>
    </location>
    <ligand>
        <name>K(+)</name>
        <dbReference type="ChEBI" id="CHEBI:29103"/>
    </ligand>
</feature>
<dbReference type="AlphaFoldDB" id="A0A1E5L8L8"/>
<dbReference type="GO" id="GO:0005525">
    <property type="term" value="F:GTP binding"/>
    <property type="evidence" value="ECO:0007669"/>
    <property type="project" value="UniProtKB-UniRule"/>
</dbReference>
<feature type="domain" description="TrmE-type G" evidence="12">
    <location>
        <begin position="219"/>
        <end position="378"/>
    </location>
</feature>
<evidence type="ECO:0000256" key="2">
    <source>
        <dbReference type="ARBA" id="ARBA00022490"/>
    </source>
</evidence>
<feature type="binding site" evidence="10">
    <location>
        <begin position="229"/>
        <end position="234"/>
    </location>
    <ligand>
        <name>GTP</name>
        <dbReference type="ChEBI" id="CHEBI:37565"/>
    </ligand>
</feature>
<dbReference type="FunFam" id="3.30.1360.120:FF:000003">
    <property type="entry name" value="tRNA modification GTPase MnmE"/>
    <property type="match status" value="1"/>
</dbReference>
<comment type="similarity">
    <text evidence="1 10 11">Belongs to the TRAFAC class TrmE-Era-EngA-EngB-Septin-like GTPase superfamily. TrmE GTPase family.</text>
</comment>
<keyword evidence="3 10" id="KW-0819">tRNA processing</keyword>
<evidence type="ECO:0000259" key="12">
    <source>
        <dbReference type="PROSITE" id="PS51709"/>
    </source>
</evidence>
<evidence type="ECO:0000256" key="4">
    <source>
        <dbReference type="ARBA" id="ARBA00022723"/>
    </source>
</evidence>
<dbReference type="InterPro" id="IPR018948">
    <property type="entry name" value="GTP-bd_TrmE_N"/>
</dbReference>
<comment type="function">
    <text evidence="10">Exhibits a very high intrinsic GTPase hydrolysis rate. Involved in the addition of a carboxymethylaminomethyl (cmnm) group at the wobble position (U34) of certain tRNAs, forming tRNA-cmnm(5)s(2)U34.</text>
</comment>
<sequence length="457" mass="50543">MNQDTIAAIATAIGEGGIGIIRVSGIDAIHIVDKIFKGKVSLSTVETHTIHYGKITNQDNQMIDEVLVSVFKAPRTYTSEDVVEINCHGGVLPVTKVLERTIEAGARLAEPGEFTKRAFLNGRIDLSQAEAIIDVIRSKTDLSLKAAMSQVQGKLSNDIANLRNKMIELMAHIEVTIDYPEHDVEEVTKDRVVNTSKEVVVEIDKLLENSEQGKIIRDGISAVIVGRPNVGKSSLLNAILRENRAIVTDIPGTTRDILEEYINVKGIPVRIIDTAGIRETEDVVEKIGVERSRKAMEDADLTLLILNAFEELHEYDIELLKAIEEKHAIIVLNKTDLPQKISKDSINSYLKNQPIVSLSAKEEEGIEDLYSEIERIFLSGQIRQSDFSFVTNTRHIALLKSARASVLDVLQGIEQDMPMDILAIDLKTAWDTLGEVVGETVSEGLIDQLFSQFCLGK</sequence>
<dbReference type="NCBIfam" id="TIGR00450">
    <property type="entry name" value="mnmE_trmE_thdF"/>
    <property type="match status" value="1"/>
</dbReference>
<feature type="binding site" evidence="10">
    <location>
        <position position="248"/>
    </location>
    <ligand>
        <name>K(+)</name>
        <dbReference type="ChEBI" id="CHEBI:29103"/>
    </ligand>
</feature>
<keyword evidence="4 10" id="KW-0479">Metal-binding</keyword>
<organism evidence="13 14">
    <name type="scientific">Desulfuribacillus stibiiarsenatis</name>
    <dbReference type="NCBI Taxonomy" id="1390249"/>
    <lineage>
        <taxon>Bacteria</taxon>
        <taxon>Bacillati</taxon>
        <taxon>Bacillota</taxon>
        <taxon>Desulfuribacillia</taxon>
        <taxon>Desulfuribacillales</taxon>
        <taxon>Desulfuribacillaceae</taxon>
        <taxon>Desulfuribacillus</taxon>
    </lineage>
</organism>
<dbReference type="Gene3D" id="3.40.50.300">
    <property type="entry name" value="P-loop containing nucleotide triphosphate hydrolases"/>
    <property type="match status" value="1"/>
</dbReference>
<dbReference type="InterPro" id="IPR005225">
    <property type="entry name" value="Small_GTP-bd"/>
</dbReference>
<dbReference type="GO" id="GO:0003924">
    <property type="term" value="F:GTPase activity"/>
    <property type="evidence" value="ECO:0007669"/>
    <property type="project" value="UniProtKB-UniRule"/>
</dbReference>
<keyword evidence="2 10" id="KW-0963">Cytoplasm</keyword>
<dbReference type="FunFam" id="3.40.50.300:FF:000494">
    <property type="entry name" value="tRNA modification GTPase MnmE"/>
    <property type="match status" value="1"/>
</dbReference>
<dbReference type="CDD" id="cd14858">
    <property type="entry name" value="TrmE_N"/>
    <property type="match status" value="1"/>
</dbReference>
<evidence type="ECO:0000256" key="6">
    <source>
        <dbReference type="ARBA" id="ARBA00022801"/>
    </source>
</evidence>
<keyword evidence="5 10" id="KW-0547">Nucleotide-binding</keyword>
<feature type="binding site" evidence="10">
    <location>
        <position position="22"/>
    </location>
    <ligand>
        <name>(6S)-5-formyl-5,6,7,8-tetrahydrofolate</name>
        <dbReference type="ChEBI" id="CHEBI:57457"/>
    </ligand>
</feature>
<dbReference type="NCBIfam" id="NF003661">
    <property type="entry name" value="PRK05291.1-3"/>
    <property type="match status" value="1"/>
</dbReference>
<feature type="binding site" evidence="10">
    <location>
        <position position="84"/>
    </location>
    <ligand>
        <name>(6S)-5-formyl-5,6,7,8-tetrahydrofolate</name>
        <dbReference type="ChEBI" id="CHEBI:57457"/>
    </ligand>
</feature>
<dbReference type="RefSeq" id="WP_069701076.1">
    <property type="nucleotide sequence ID" value="NZ_MJAT01000003.1"/>
</dbReference>
<dbReference type="HAMAP" id="MF_00379">
    <property type="entry name" value="GTPase_MnmE"/>
    <property type="match status" value="1"/>
</dbReference>
<dbReference type="GO" id="GO:0042802">
    <property type="term" value="F:identical protein binding"/>
    <property type="evidence" value="ECO:0007669"/>
    <property type="project" value="UniProtKB-ARBA"/>
</dbReference>
<evidence type="ECO:0000256" key="1">
    <source>
        <dbReference type="ARBA" id="ARBA00011043"/>
    </source>
</evidence>
<evidence type="ECO:0000256" key="10">
    <source>
        <dbReference type="HAMAP-Rule" id="MF_00379"/>
    </source>
</evidence>
<dbReference type="Pfam" id="PF12631">
    <property type="entry name" value="MnmE_helical"/>
    <property type="match status" value="1"/>
</dbReference>
<proteinExistence type="inferred from homology"/>
<reference evidence="13 14" key="1">
    <citation type="submission" date="2016-09" db="EMBL/GenBank/DDBJ databases">
        <title>Desulfuribacillus arsenicus sp. nov., an obligately anaerobic, dissimilatory arsenic- and antimonate-reducing bacterium isolated from anoxic sediments.</title>
        <authorList>
            <person name="Abin C.A."/>
            <person name="Hollibaugh J.T."/>
        </authorList>
    </citation>
    <scope>NUCLEOTIDE SEQUENCE [LARGE SCALE GENOMIC DNA]</scope>
    <source>
        <strain evidence="13 14">MLFW-2</strain>
    </source>
</reference>
<dbReference type="CDD" id="cd04164">
    <property type="entry name" value="trmE"/>
    <property type="match status" value="1"/>
</dbReference>
<dbReference type="InterPro" id="IPR027368">
    <property type="entry name" value="MnmE_dom2"/>
</dbReference>
<evidence type="ECO:0000256" key="11">
    <source>
        <dbReference type="RuleBase" id="RU003313"/>
    </source>
</evidence>
<name>A0A1E5L8L8_9FIRM</name>
<dbReference type="STRING" id="1390249.BHU72_12765"/>
<accession>A0A1E5L8L8</accession>
<dbReference type="PANTHER" id="PTHR42714">
    <property type="entry name" value="TRNA MODIFICATION GTPASE GTPBP3"/>
    <property type="match status" value="1"/>
</dbReference>
<dbReference type="InterPro" id="IPR031168">
    <property type="entry name" value="G_TrmE"/>
</dbReference>
<dbReference type="NCBIfam" id="TIGR00231">
    <property type="entry name" value="small_GTP"/>
    <property type="match status" value="1"/>
</dbReference>
<keyword evidence="9 10" id="KW-0342">GTP-binding</keyword>
<feature type="binding site" evidence="10">
    <location>
        <position position="233"/>
    </location>
    <ligand>
        <name>Mg(2+)</name>
        <dbReference type="ChEBI" id="CHEBI:18420"/>
    </ligand>
</feature>
<dbReference type="InterPro" id="IPR006073">
    <property type="entry name" value="GTP-bd"/>
</dbReference>
<comment type="caution">
    <text evidence="13">The sequence shown here is derived from an EMBL/GenBank/DDBJ whole genome shotgun (WGS) entry which is preliminary data.</text>
</comment>
<feature type="binding site" evidence="10">
    <location>
        <position position="250"/>
    </location>
    <ligand>
        <name>K(+)</name>
        <dbReference type="ChEBI" id="CHEBI:29103"/>
    </ligand>
</feature>
<dbReference type="Pfam" id="PF10396">
    <property type="entry name" value="TrmE_N"/>
    <property type="match status" value="1"/>
</dbReference>
<evidence type="ECO:0000313" key="13">
    <source>
        <dbReference type="EMBL" id="OEH86481.1"/>
    </source>
</evidence>
<dbReference type="PANTHER" id="PTHR42714:SF2">
    <property type="entry name" value="TRNA MODIFICATION GTPASE GTPBP3, MITOCHONDRIAL"/>
    <property type="match status" value="1"/>
</dbReference>
<comment type="caution">
    <text evidence="10">Lacks conserved residue(s) required for the propagation of feature annotation.</text>
</comment>
<evidence type="ECO:0000256" key="8">
    <source>
        <dbReference type="ARBA" id="ARBA00022958"/>
    </source>
</evidence>
<comment type="cofactor">
    <cofactor evidence="10">
        <name>K(+)</name>
        <dbReference type="ChEBI" id="CHEBI:29103"/>
    </cofactor>
    <text evidence="10">Binds 1 potassium ion per subunit.</text>
</comment>
<keyword evidence="8 10" id="KW-0630">Potassium</keyword>
<keyword evidence="6 10" id="KW-0378">Hydrolase</keyword>
<evidence type="ECO:0000256" key="3">
    <source>
        <dbReference type="ARBA" id="ARBA00022694"/>
    </source>
</evidence>
<dbReference type="SUPFAM" id="SSF116878">
    <property type="entry name" value="TrmE connector domain"/>
    <property type="match status" value="1"/>
</dbReference>
<dbReference type="GO" id="GO:0046872">
    <property type="term" value="F:metal ion binding"/>
    <property type="evidence" value="ECO:0007669"/>
    <property type="project" value="UniProtKB-KW"/>
</dbReference>
<dbReference type="Gene3D" id="3.30.1360.120">
    <property type="entry name" value="Probable tRNA modification gtpase trme, domain 1"/>
    <property type="match status" value="1"/>
</dbReference>
<protein>
    <recommendedName>
        <fullName evidence="10">tRNA modification GTPase MnmE</fullName>
        <ecNumber evidence="10">3.6.-.-</ecNumber>
    </recommendedName>
</protein>
<feature type="binding site" evidence="10">
    <location>
        <position position="254"/>
    </location>
    <ligand>
        <name>Mg(2+)</name>
        <dbReference type="ChEBI" id="CHEBI:18420"/>
    </ligand>
</feature>
<dbReference type="InterPro" id="IPR025867">
    <property type="entry name" value="MnmE_helical"/>
</dbReference>
<dbReference type="Pfam" id="PF01926">
    <property type="entry name" value="MMR_HSR1"/>
    <property type="match status" value="1"/>
</dbReference>
<comment type="subunit">
    <text evidence="10">Homodimer. Heterotetramer of two MnmE and two MnmG subunits.</text>
</comment>
<dbReference type="GO" id="GO:0002098">
    <property type="term" value="P:tRNA wobble uridine modification"/>
    <property type="evidence" value="ECO:0007669"/>
    <property type="project" value="TreeGrafter"/>
</dbReference>
<keyword evidence="14" id="KW-1185">Reference proteome</keyword>
<feature type="binding site" evidence="10">
    <location>
        <position position="457"/>
    </location>
    <ligand>
        <name>(6S)-5-formyl-5,6,7,8-tetrahydrofolate</name>
        <dbReference type="ChEBI" id="CHEBI:57457"/>
    </ligand>
</feature>
<dbReference type="EC" id="3.6.-.-" evidence="10"/>
<dbReference type="Gene3D" id="1.20.120.430">
    <property type="entry name" value="tRNA modification GTPase MnmE domain 2"/>
    <property type="match status" value="1"/>
</dbReference>
<dbReference type="GO" id="GO:0030488">
    <property type="term" value="P:tRNA methylation"/>
    <property type="evidence" value="ECO:0007669"/>
    <property type="project" value="TreeGrafter"/>
</dbReference>
<dbReference type="OrthoDB" id="9805918at2"/>
<dbReference type="PRINTS" id="PR00449">
    <property type="entry name" value="RASTRNSFRMNG"/>
</dbReference>
<dbReference type="PROSITE" id="PS51709">
    <property type="entry name" value="G_TRME"/>
    <property type="match status" value="1"/>
</dbReference>
<feature type="binding site" evidence="10">
    <location>
        <begin position="248"/>
        <end position="254"/>
    </location>
    <ligand>
        <name>GTP</name>
        <dbReference type="ChEBI" id="CHEBI:37565"/>
    </ligand>
</feature>
<evidence type="ECO:0000256" key="9">
    <source>
        <dbReference type="ARBA" id="ARBA00023134"/>
    </source>
</evidence>
<evidence type="ECO:0000313" key="14">
    <source>
        <dbReference type="Proteomes" id="UP000095255"/>
    </source>
</evidence>
<comment type="subcellular location">
    <subcellularLocation>
        <location evidence="10">Cytoplasm</location>
    </subcellularLocation>
</comment>
<feature type="binding site" evidence="10">
    <location>
        <position position="123"/>
    </location>
    <ligand>
        <name>(6S)-5-formyl-5,6,7,8-tetrahydrofolate</name>
        <dbReference type="ChEBI" id="CHEBI:57457"/>
    </ligand>
</feature>
<dbReference type="GO" id="GO:0005829">
    <property type="term" value="C:cytosol"/>
    <property type="evidence" value="ECO:0007669"/>
    <property type="project" value="TreeGrafter"/>
</dbReference>
<dbReference type="InterPro" id="IPR027417">
    <property type="entry name" value="P-loop_NTPase"/>
</dbReference>
<gene>
    <name evidence="10" type="primary">mnmE</name>
    <name evidence="10" type="synonym">trmE</name>
    <name evidence="13" type="ORF">BHU72_12765</name>
</gene>
<dbReference type="SUPFAM" id="SSF52540">
    <property type="entry name" value="P-loop containing nucleoside triphosphate hydrolases"/>
    <property type="match status" value="1"/>
</dbReference>